<sequence>MARERRVSGATRRARQMMVGGLVLGHAAGITVLGLALVLGGGDAAVTAALGFAAVVIFFSIGQFIEIIACELEPVQGMGLALVSYLVRVVGVGAGMYFILRNPAVAPHVQPGWLLLSMVATVIAWVSGVVLVATRQRVPIYDAEYVGPAAGSEGD</sequence>
<keyword evidence="1" id="KW-0472">Membrane</keyword>
<protein>
    <submittedName>
        <fullName evidence="2">Uncharacterized protein</fullName>
    </submittedName>
</protein>
<reference evidence="2 3" key="1">
    <citation type="submission" date="2019-07" db="EMBL/GenBank/DDBJ databases">
        <authorList>
            <person name="Zhou L.-Y."/>
        </authorList>
    </citation>
    <scope>NUCLEOTIDE SEQUENCE [LARGE SCALE GENOMIC DNA]</scope>
    <source>
        <strain evidence="2 3">YIM 101269</strain>
    </source>
</reference>
<dbReference type="OrthoDB" id="3731475at2"/>
<name>A0A553JYC7_9ACTN</name>
<gene>
    <name evidence="2" type="ORF">FOJ82_13055</name>
</gene>
<feature type="transmembrane region" description="Helical" evidence="1">
    <location>
        <begin position="45"/>
        <end position="68"/>
    </location>
</feature>
<keyword evidence="1" id="KW-1133">Transmembrane helix</keyword>
<dbReference type="EMBL" id="VKKG01000005">
    <property type="protein sequence ID" value="TRY17453.1"/>
    <property type="molecule type" value="Genomic_DNA"/>
</dbReference>
<organism evidence="2 3">
    <name type="scientific">Tessaracoccus rhinocerotis</name>
    <dbReference type="NCBI Taxonomy" id="1689449"/>
    <lineage>
        <taxon>Bacteria</taxon>
        <taxon>Bacillati</taxon>
        <taxon>Actinomycetota</taxon>
        <taxon>Actinomycetes</taxon>
        <taxon>Propionibacteriales</taxon>
        <taxon>Propionibacteriaceae</taxon>
        <taxon>Tessaracoccus</taxon>
    </lineage>
</organism>
<dbReference type="AlphaFoldDB" id="A0A553JYC7"/>
<keyword evidence="3" id="KW-1185">Reference proteome</keyword>
<feature type="transmembrane region" description="Helical" evidence="1">
    <location>
        <begin position="80"/>
        <end position="100"/>
    </location>
</feature>
<proteinExistence type="predicted"/>
<keyword evidence="1" id="KW-0812">Transmembrane</keyword>
<feature type="transmembrane region" description="Helical" evidence="1">
    <location>
        <begin position="21"/>
        <end position="39"/>
    </location>
</feature>
<dbReference type="RefSeq" id="WP_143938917.1">
    <property type="nucleotide sequence ID" value="NZ_VKKG01000005.1"/>
</dbReference>
<evidence type="ECO:0000313" key="2">
    <source>
        <dbReference type="EMBL" id="TRY17453.1"/>
    </source>
</evidence>
<evidence type="ECO:0000256" key="1">
    <source>
        <dbReference type="SAM" id="Phobius"/>
    </source>
</evidence>
<evidence type="ECO:0000313" key="3">
    <source>
        <dbReference type="Proteomes" id="UP000317638"/>
    </source>
</evidence>
<feature type="transmembrane region" description="Helical" evidence="1">
    <location>
        <begin position="112"/>
        <end position="133"/>
    </location>
</feature>
<dbReference type="Proteomes" id="UP000317638">
    <property type="component" value="Unassembled WGS sequence"/>
</dbReference>
<accession>A0A553JYC7</accession>
<comment type="caution">
    <text evidence="2">The sequence shown here is derived from an EMBL/GenBank/DDBJ whole genome shotgun (WGS) entry which is preliminary data.</text>
</comment>